<dbReference type="EMBL" id="JAIWYP010000014">
    <property type="protein sequence ID" value="KAH3712401.1"/>
    <property type="molecule type" value="Genomic_DNA"/>
</dbReference>
<keyword evidence="1" id="KW-0812">Transmembrane</keyword>
<sequence length="100" mass="10814">MMALECCKQRASSVSQSSRFIMAATLLACLKYPVQNRAALVCSFSSLSMLVLVCVMLHAPAGVESRSCSRLQRYNTYSTVCLKTNGTLSCFGANMHVGHA</sequence>
<gene>
    <name evidence="2" type="ORF">DPMN_072101</name>
</gene>
<keyword evidence="1" id="KW-0472">Membrane</keyword>
<accession>A0A9D3Z7Q7</accession>
<evidence type="ECO:0000256" key="1">
    <source>
        <dbReference type="SAM" id="Phobius"/>
    </source>
</evidence>
<reference evidence="2" key="1">
    <citation type="journal article" date="2019" name="bioRxiv">
        <title>The Genome of the Zebra Mussel, Dreissena polymorpha: A Resource for Invasive Species Research.</title>
        <authorList>
            <person name="McCartney M.A."/>
            <person name="Auch B."/>
            <person name="Kono T."/>
            <person name="Mallez S."/>
            <person name="Zhang Y."/>
            <person name="Obille A."/>
            <person name="Becker A."/>
            <person name="Abrahante J.E."/>
            <person name="Garbe J."/>
            <person name="Badalamenti J.P."/>
            <person name="Herman A."/>
            <person name="Mangelson H."/>
            <person name="Liachko I."/>
            <person name="Sullivan S."/>
            <person name="Sone E.D."/>
            <person name="Koren S."/>
            <person name="Silverstein K.A.T."/>
            <person name="Beckman K.B."/>
            <person name="Gohl D.M."/>
        </authorList>
    </citation>
    <scope>NUCLEOTIDE SEQUENCE</scope>
    <source>
        <strain evidence="2">Duluth1</strain>
        <tissue evidence="2">Whole animal</tissue>
    </source>
</reference>
<name>A0A9D3Z7Q7_DREPO</name>
<evidence type="ECO:0000313" key="3">
    <source>
        <dbReference type="Proteomes" id="UP000828390"/>
    </source>
</evidence>
<keyword evidence="3" id="KW-1185">Reference proteome</keyword>
<reference evidence="2" key="2">
    <citation type="submission" date="2020-11" db="EMBL/GenBank/DDBJ databases">
        <authorList>
            <person name="McCartney M.A."/>
            <person name="Auch B."/>
            <person name="Kono T."/>
            <person name="Mallez S."/>
            <person name="Becker A."/>
            <person name="Gohl D.M."/>
            <person name="Silverstein K.A.T."/>
            <person name="Koren S."/>
            <person name="Bechman K.B."/>
            <person name="Herman A."/>
            <person name="Abrahante J.E."/>
            <person name="Garbe J."/>
        </authorList>
    </citation>
    <scope>NUCLEOTIDE SEQUENCE</scope>
    <source>
        <strain evidence="2">Duluth1</strain>
        <tissue evidence="2">Whole animal</tissue>
    </source>
</reference>
<protein>
    <submittedName>
        <fullName evidence="2">Uncharacterized protein</fullName>
    </submittedName>
</protein>
<feature type="transmembrane region" description="Helical" evidence="1">
    <location>
        <begin position="38"/>
        <end position="63"/>
    </location>
</feature>
<comment type="caution">
    <text evidence="2">The sequence shown here is derived from an EMBL/GenBank/DDBJ whole genome shotgun (WGS) entry which is preliminary data.</text>
</comment>
<proteinExistence type="predicted"/>
<dbReference type="AlphaFoldDB" id="A0A9D3Z7Q7"/>
<organism evidence="2 3">
    <name type="scientific">Dreissena polymorpha</name>
    <name type="common">Zebra mussel</name>
    <name type="synonym">Mytilus polymorpha</name>
    <dbReference type="NCBI Taxonomy" id="45954"/>
    <lineage>
        <taxon>Eukaryota</taxon>
        <taxon>Metazoa</taxon>
        <taxon>Spiralia</taxon>
        <taxon>Lophotrochozoa</taxon>
        <taxon>Mollusca</taxon>
        <taxon>Bivalvia</taxon>
        <taxon>Autobranchia</taxon>
        <taxon>Heteroconchia</taxon>
        <taxon>Euheterodonta</taxon>
        <taxon>Imparidentia</taxon>
        <taxon>Neoheterodontei</taxon>
        <taxon>Myida</taxon>
        <taxon>Dreissenoidea</taxon>
        <taxon>Dreissenidae</taxon>
        <taxon>Dreissena</taxon>
    </lineage>
</organism>
<evidence type="ECO:0000313" key="2">
    <source>
        <dbReference type="EMBL" id="KAH3712401.1"/>
    </source>
</evidence>
<keyword evidence="1" id="KW-1133">Transmembrane helix</keyword>
<dbReference type="Proteomes" id="UP000828390">
    <property type="component" value="Unassembled WGS sequence"/>
</dbReference>